<feature type="domain" description="Thioredoxin" evidence="4">
    <location>
        <begin position="43"/>
        <end position="268"/>
    </location>
</feature>
<evidence type="ECO:0000259" key="4">
    <source>
        <dbReference type="PROSITE" id="PS51352"/>
    </source>
</evidence>
<reference evidence="5 6" key="1">
    <citation type="journal article" date="2015" name="Nature">
        <title>rRNA introns, odd ribosomes, and small enigmatic genomes across a large radiation of phyla.</title>
        <authorList>
            <person name="Brown C.T."/>
            <person name="Hug L.A."/>
            <person name="Thomas B.C."/>
            <person name="Sharon I."/>
            <person name="Castelle C.J."/>
            <person name="Singh A."/>
            <person name="Wilkins M.J."/>
            <person name="Williams K.H."/>
            <person name="Banfield J.F."/>
        </authorList>
    </citation>
    <scope>NUCLEOTIDE SEQUENCE [LARGE SCALE GENOMIC DNA]</scope>
</reference>
<name>A0A0G1HMV5_9BACT</name>
<evidence type="ECO:0000313" key="5">
    <source>
        <dbReference type="EMBL" id="KKT48536.1"/>
    </source>
</evidence>
<gene>
    <name evidence="5" type="ORF">UW41_C0025G0007</name>
</gene>
<dbReference type="InterPro" id="IPR013766">
    <property type="entry name" value="Thioredoxin_domain"/>
</dbReference>
<dbReference type="InterPro" id="IPR036249">
    <property type="entry name" value="Thioredoxin-like_sf"/>
</dbReference>
<feature type="transmembrane region" description="Helical" evidence="3">
    <location>
        <begin position="12"/>
        <end position="28"/>
    </location>
</feature>
<proteinExistence type="inferred from homology"/>
<accession>A0A0G1HMV5</accession>
<dbReference type="Proteomes" id="UP000034172">
    <property type="component" value="Unassembled WGS sequence"/>
</dbReference>
<comment type="caution">
    <text evidence="5">The sequence shown here is derived from an EMBL/GenBank/DDBJ whole genome shotgun (WGS) entry which is preliminary data.</text>
</comment>
<feature type="region of interest" description="Disordered" evidence="2">
    <location>
        <begin position="41"/>
        <end position="60"/>
    </location>
</feature>
<dbReference type="STRING" id="1618392.UW41_C0025G0007"/>
<evidence type="ECO:0000313" key="6">
    <source>
        <dbReference type="Proteomes" id="UP000034172"/>
    </source>
</evidence>
<evidence type="ECO:0000256" key="1">
    <source>
        <dbReference type="ARBA" id="ARBA00005791"/>
    </source>
</evidence>
<keyword evidence="3" id="KW-0812">Transmembrane</keyword>
<protein>
    <recommendedName>
        <fullName evidence="4">Thioredoxin domain-containing protein</fullName>
    </recommendedName>
</protein>
<keyword evidence="3" id="KW-1133">Transmembrane helix</keyword>
<dbReference type="Pfam" id="PF13462">
    <property type="entry name" value="Thioredoxin_4"/>
    <property type="match status" value="1"/>
</dbReference>
<dbReference type="InterPro" id="IPR012336">
    <property type="entry name" value="Thioredoxin-like_fold"/>
</dbReference>
<dbReference type="PANTHER" id="PTHR13887:SF56">
    <property type="entry name" value="THIOREDOXIN-LIKE REDUCTASE RV2466C"/>
    <property type="match status" value="1"/>
</dbReference>
<organism evidence="5 6">
    <name type="scientific">Candidatus Collierbacteria bacterium GW2011_GWC2_44_18</name>
    <dbReference type="NCBI Taxonomy" id="1618392"/>
    <lineage>
        <taxon>Bacteria</taxon>
        <taxon>Candidatus Collieribacteriota</taxon>
    </lineage>
</organism>
<feature type="compositionally biased region" description="Polar residues" evidence="2">
    <location>
        <begin position="48"/>
        <end position="60"/>
    </location>
</feature>
<dbReference type="Gene3D" id="3.40.30.10">
    <property type="entry name" value="Glutaredoxin"/>
    <property type="match status" value="1"/>
</dbReference>
<evidence type="ECO:0000256" key="2">
    <source>
        <dbReference type="SAM" id="MobiDB-lite"/>
    </source>
</evidence>
<sequence>MSEKTKNITSLYTPLSVVLLIGAAFYIGRLSSQVSSLKGVTSAPPVAQQPSDTQPPTNPTVSAETIKGLFGKDLVKFGDANKKLIFVEVSDPSCPYCHAAGGLNGKLNKEMGTQFTLVADGGTYVAPVTEMKKLLDQKKIGYVWIYSNGHGNGEMAAKALYCANEKGRFWNAHSLLFSAEGYDLINNKVKNDLSQAGTMSSFLSKAVDANFMKGCLESDKYKDRLTAEISVAKSLGINGTPGFFVNTTRFSGAVPFDSMKSVVDAALK</sequence>
<dbReference type="AlphaFoldDB" id="A0A0G1HMV5"/>
<evidence type="ECO:0000256" key="3">
    <source>
        <dbReference type="SAM" id="Phobius"/>
    </source>
</evidence>
<comment type="similarity">
    <text evidence="1">Belongs to the thioredoxin family. DsbA subfamily.</text>
</comment>
<dbReference type="PANTHER" id="PTHR13887">
    <property type="entry name" value="GLUTATHIONE S-TRANSFERASE KAPPA"/>
    <property type="match status" value="1"/>
</dbReference>
<dbReference type="SUPFAM" id="SSF52833">
    <property type="entry name" value="Thioredoxin-like"/>
    <property type="match status" value="1"/>
</dbReference>
<keyword evidence="3" id="KW-0472">Membrane</keyword>
<dbReference type="PROSITE" id="PS51352">
    <property type="entry name" value="THIOREDOXIN_2"/>
    <property type="match status" value="1"/>
</dbReference>
<dbReference type="EMBL" id="LCIE01000025">
    <property type="protein sequence ID" value="KKT48536.1"/>
    <property type="molecule type" value="Genomic_DNA"/>
</dbReference>